<dbReference type="Proteomes" id="UP000663860">
    <property type="component" value="Unassembled WGS sequence"/>
</dbReference>
<dbReference type="Pfam" id="PF00112">
    <property type="entry name" value="Peptidase_C1"/>
    <property type="match status" value="1"/>
</dbReference>
<evidence type="ECO:0000313" key="5">
    <source>
        <dbReference type="Proteomes" id="UP000663868"/>
    </source>
</evidence>
<sequence>MDPPKAVYDQQKKNAELLRRRLKFPVLHGYKLPPKVDLRRWMTKIHDQGDMGSCVANAVAGALEYLYRRYSRQDVNISRLFIDFNARLSNINWTTNQNFFIDPEDPGDTFDTNRQAAVRGVQQYGFCSESLWPYDRSLYMRVPAKKAYEDASRRSIIPLKVPINITSVKTCLAHDIPVLVGISISTDEAYHNRGWVQIPEVPPTEGLHACLVVGYDDRTRHFIIRNSWGAEWGDKGYCYLPYEYLIDRRLVATADSFWAIAQILPRKQEFTIFVMFWERQKALVREIKTTKDFIDYSDTMEVLSATASKLTTRVSLYKNHQSINYEWAYSFEILNNLNL</sequence>
<dbReference type="CDD" id="cd02619">
    <property type="entry name" value="Peptidase_C1"/>
    <property type="match status" value="1"/>
</dbReference>
<evidence type="ECO:0000313" key="4">
    <source>
        <dbReference type="EMBL" id="CAF3667758.1"/>
    </source>
</evidence>
<dbReference type="SUPFAM" id="SSF54001">
    <property type="entry name" value="Cysteine proteinases"/>
    <property type="match status" value="1"/>
</dbReference>
<name>A0A818SMA0_9BILA</name>
<gene>
    <name evidence="3" type="ORF">IZO911_LOCUS25035</name>
    <name evidence="4" type="ORF">KXQ929_LOCUS8761</name>
</gene>
<dbReference type="PANTHER" id="PTHR12411">
    <property type="entry name" value="CYSTEINE PROTEASE FAMILY C1-RELATED"/>
    <property type="match status" value="1"/>
</dbReference>
<proteinExistence type="inferred from homology"/>
<accession>A0A818SMA0</accession>
<dbReference type="Proteomes" id="UP000663868">
    <property type="component" value="Unassembled WGS sequence"/>
</dbReference>
<dbReference type="InterPro" id="IPR000668">
    <property type="entry name" value="Peptidase_C1A_C"/>
</dbReference>
<dbReference type="GO" id="GO:0008234">
    <property type="term" value="F:cysteine-type peptidase activity"/>
    <property type="evidence" value="ECO:0007669"/>
    <property type="project" value="InterPro"/>
</dbReference>
<dbReference type="EMBL" id="CAJOBB010000386">
    <property type="protein sequence ID" value="CAF3667758.1"/>
    <property type="molecule type" value="Genomic_DNA"/>
</dbReference>
<dbReference type="AlphaFoldDB" id="A0A818SMA0"/>
<dbReference type="InterPro" id="IPR013128">
    <property type="entry name" value="Peptidase_C1A"/>
</dbReference>
<dbReference type="SMART" id="SM00645">
    <property type="entry name" value="Pept_C1"/>
    <property type="match status" value="1"/>
</dbReference>
<organism evidence="4 5">
    <name type="scientific">Adineta steineri</name>
    <dbReference type="NCBI Taxonomy" id="433720"/>
    <lineage>
        <taxon>Eukaryota</taxon>
        <taxon>Metazoa</taxon>
        <taxon>Spiralia</taxon>
        <taxon>Gnathifera</taxon>
        <taxon>Rotifera</taxon>
        <taxon>Eurotatoria</taxon>
        <taxon>Bdelloidea</taxon>
        <taxon>Adinetida</taxon>
        <taxon>Adinetidae</taxon>
        <taxon>Adineta</taxon>
    </lineage>
</organism>
<comment type="similarity">
    <text evidence="1">Belongs to the peptidase C1 family.</text>
</comment>
<dbReference type="EMBL" id="CAJNOE010000308">
    <property type="protein sequence ID" value="CAF1137485.1"/>
    <property type="molecule type" value="Genomic_DNA"/>
</dbReference>
<dbReference type="Gene3D" id="3.90.70.10">
    <property type="entry name" value="Cysteine proteinases"/>
    <property type="match status" value="1"/>
</dbReference>
<evidence type="ECO:0000313" key="3">
    <source>
        <dbReference type="EMBL" id="CAF1137485.1"/>
    </source>
</evidence>
<comment type="caution">
    <text evidence="4">The sequence shown here is derived from an EMBL/GenBank/DDBJ whole genome shotgun (WGS) entry which is preliminary data.</text>
</comment>
<feature type="domain" description="Peptidase C1A papain C-terminal" evidence="2">
    <location>
        <begin position="32"/>
        <end position="254"/>
    </location>
</feature>
<dbReference type="GO" id="GO:0006508">
    <property type="term" value="P:proteolysis"/>
    <property type="evidence" value="ECO:0007669"/>
    <property type="project" value="InterPro"/>
</dbReference>
<evidence type="ECO:0000259" key="2">
    <source>
        <dbReference type="SMART" id="SM00645"/>
    </source>
</evidence>
<protein>
    <recommendedName>
        <fullName evidence="2">Peptidase C1A papain C-terminal domain-containing protein</fullName>
    </recommendedName>
</protein>
<reference evidence="4" key="1">
    <citation type="submission" date="2021-02" db="EMBL/GenBank/DDBJ databases">
        <authorList>
            <person name="Nowell W R."/>
        </authorList>
    </citation>
    <scope>NUCLEOTIDE SEQUENCE</scope>
</reference>
<dbReference type="InterPro" id="IPR038765">
    <property type="entry name" value="Papain-like_cys_pep_sf"/>
</dbReference>
<evidence type="ECO:0000256" key="1">
    <source>
        <dbReference type="ARBA" id="ARBA00008455"/>
    </source>
</evidence>